<dbReference type="InterPro" id="IPR052016">
    <property type="entry name" value="Bact_Sigma-Reg"/>
</dbReference>
<dbReference type="SUPFAM" id="SSF55781">
    <property type="entry name" value="GAF domain-like"/>
    <property type="match status" value="2"/>
</dbReference>
<dbReference type="InterPro" id="IPR003018">
    <property type="entry name" value="GAF"/>
</dbReference>
<dbReference type="InterPro" id="IPR013515">
    <property type="entry name" value="Phytochrome_cen-reg"/>
</dbReference>
<dbReference type="GO" id="GO:0009584">
    <property type="term" value="P:detection of visible light"/>
    <property type="evidence" value="ECO:0007669"/>
    <property type="project" value="InterPro"/>
</dbReference>
<dbReference type="InterPro" id="IPR036457">
    <property type="entry name" value="PPM-type-like_dom_sf"/>
</dbReference>
<sequence>MTDALDRTWFVAPDVPIDLDNCAREPIHIPGSVQPRGLLLVVHEADGRIRQASENVRELLGRPVDQVIGHTLTEVLGTAADATVRDQLDDVPDTRVRNPGLVRVDVGGRPVDMDVVVHRPPGEAGVFVLELEPADGVRPLTYGTTYEGVRDAIAELNRGTTLSGLYDLAARHVRRLTGFDRVMVYRFDADYNGEVVAEAKRGDLEPFLGLHYPASDIPPQARALYEKSWIRLISDVDYVPVPVVPALPEPLDLTYASLRSVSPIHCEYLRNMGVRASMSISLLRDGKLWGMIACHHYAGPHAPSYGVRAAAEFLGVALSLRLIAQVDQDALDASRASSVILARLVAASRDEERPLADALTADDALLDLVPADGVLVCADGELAGRGRVPAEPDRLVAWAAETAAGASSAGAGLIPGGPAGPEGGQVAGLLVLDELPADAPHTPGVAGLLALALPDGGAVVWLRDEVVRTVDWGGDPTGKELVQDGDRFRLSPRRSFELWREQVGGRSMPWEDAEVSAAEDLRGHLVEALFRRGRREVRAAQAVQRALLPARMPALDGWQVAAHYRPADGARVGGDWFDVLRLQDGRMAVAVGDVTGHGLAAVGAMGQFRNAMRAYMLDSASPSRVLHRLAGLARWTLPGQMATLVLVVIDPATGRYDYASAGHLPPLLIDSGGAHWLRVLGSPLIGLLDGAPAQESGVLAPGERMVLLSDGVIERRGESLRIAMDRAAAATAGLRPDGLDAVVRDLRDPDSDDDATLVLIARD</sequence>
<name>A0A7X6QZB1_9CELL</name>
<accession>A0A7X6QZB1</accession>
<keyword evidence="1" id="KW-0600">Photoreceptor protein</keyword>
<evidence type="ECO:0000259" key="6">
    <source>
        <dbReference type="PROSITE" id="PS50046"/>
    </source>
</evidence>
<keyword evidence="5" id="KW-0675">Receptor</keyword>
<dbReference type="Gene3D" id="3.30.450.40">
    <property type="match status" value="1"/>
</dbReference>
<dbReference type="PANTHER" id="PTHR43156:SF2">
    <property type="entry name" value="STAGE II SPORULATION PROTEIN E"/>
    <property type="match status" value="1"/>
</dbReference>
<proteinExistence type="predicted"/>
<evidence type="ECO:0000256" key="2">
    <source>
        <dbReference type="ARBA" id="ARBA00022606"/>
    </source>
</evidence>
<protein>
    <submittedName>
        <fullName evidence="8">SpoIIE family protein phosphatase</fullName>
    </submittedName>
</protein>
<dbReference type="SUPFAM" id="SSF55785">
    <property type="entry name" value="PYP-like sensor domain (PAS domain)"/>
    <property type="match status" value="1"/>
</dbReference>
<gene>
    <name evidence="8" type="ORF">HGA03_09915</name>
</gene>
<dbReference type="Gene3D" id="3.30.450.270">
    <property type="match status" value="1"/>
</dbReference>
<dbReference type="SMART" id="SM00065">
    <property type="entry name" value="GAF"/>
    <property type="match status" value="1"/>
</dbReference>
<dbReference type="GO" id="GO:0006355">
    <property type="term" value="P:regulation of DNA-templated transcription"/>
    <property type="evidence" value="ECO:0007669"/>
    <property type="project" value="InterPro"/>
</dbReference>
<dbReference type="Pfam" id="PF01590">
    <property type="entry name" value="GAF"/>
    <property type="match status" value="1"/>
</dbReference>
<dbReference type="InterPro" id="IPR035965">
    <property type="entry name" value="PAS-like_dom_sf"/>
</dbReference>
<dbReference type="RefSeq" id="WP_168630104.1">
    <property type="nucleotide sequence ID" value="NZ_BONL01000001.1"/>
</dbReference>
<dbReference type="PROSITE" id="PS50112">
    <property type="entry name" value="PAS"/>
    <property type="match status" value="1"/>
</dbReference>
<dbReference type="InterPro" id="IPR029016">
    <property type="entry name" value="GAF-like_dom_sf"/>
</dbReference>
<dbReference type="InterPro" id="IPR043150">
    <property type="entry name" value="Phytochrome_PHY_sf"/>
</dbReference>
<keyword evidence="2" id="KW-0716">Sensory transduction</keyword>
<dbReference type="InterPro" id="IPR000014">
    <property type="entry name" value="PAS"/>
</dbReference>
<evidence type="ECO:0000256" key="5">
    <source>
        <dbReference type="ARBA" id="ARBA00023170"/>
    </source>
</evidence>
<evidence type="ECO:0000256" key="1">
    <source>
        <dbReference type="ARBA" id="ARBA00022543"/>
    </source>
</evidence>
<dbReference type="InterPro" id="IPR016132">
    <property type="entry name" value="Phyto_chromo_attachment"/>
</dbReference>
<dbReference type="Gene3D" id="3.30.450.20">
    <property type="entry name" value="PAS domain"/>
    <property type="match status" value="1"/>
</dbReference>
<evidence type="ECO:0000256" key="3">
    <source>
        <dbReference type="ARBA" id="ARBA00022801"/>
    </source>
</evidence>
<keyword evidence="3" id="KW-0378">Hydrolase</keyword>
<keyword evidence="9" id="KW-1185">Reference proteome</keyword>
<evidence type="ECO:0000313" key="8">
    <source>
        <dbReference type="EMBL" id="NKY22975.1"/>
    </source>
</evidence>
<dbReference type="GO" id="GO:0016791">
    <property type="term" value="F:phosphatase activity"/>
    <property type="evidence" value="ECO:0007669"/>
    <property type="project" value="TreeGrafter"/>
</dbReference>
<dbReference type="PROSITE" id="PS50046">
    <property type="entry name" value="PHYTOCHROME_2"/>
    <property type="match status" value="1"/>
</dbReference>
<dbReference type="EMBL" id="JAAXOX010000004">
    <property type="protein sequence ID" value="NKY22975.1"/>
    <property type="molecule type" value="Genomic_DNA"/>
</dbReference>
<feature type="domain" description="Phytochrome chromophore attachment site" evidence="6">
    <location>
        <begin position="161"/>
        <end position="316"/>
    </location>
</feature>
<reference evidence="8 9" key="1">
    <citation type="submission" date="2020-04" db="EMBL/GenBank/DDBJ databases">
        <title>MicrobeNet Type strains.</title>
        <authorList>
            <person name="Nicholson A.C."/>
        </authorList>
    </citation>
    <scope>NUCLEOTIDE SEQUENCE [LARGE SCALE GENOMIC DNA]</scope>
    <source>
        <strain evidence="8 9">ATCC BAA-788</strain>
    </source>
</reference>
<dbReference type="SUPFAM" id="SSF81606">
    <property type="entry name" value="PP2C-like"/>
    <property type="match status" value="1"/>
</dbReference>
<dbReference type="SMART" id="SM00331">
    <property type="entry name" value="PP2C_SIG"/>
    <property type="match status" value="1"/>
</dbReference>
<keyword evidence="4" id="KW-0157">Chromophore</keyword>
<feature type="domain" description="PAS" evidence="7">
    <location>
        <begin position="40"/>
        <end position="95"/>
    </location>
</feature>
<dbReference type="PANTHER" id="PTHR43156">
    <property type="entry name" value="STAGE II SPORULATION PROTEIN E-RELATED"/>
    <property type="match status" value="1"/>
</dbReference>
<dbReference type="GO" id="GO:0009881">
    <property type="term" value="F:photoreceptor activity"/>
    <property type="evidence" value="ECO:0007669"/>
    <property type="project" value="UniProtKB-KW"/>
</dbReference>
<dbReference type="Pfam" id="PF00360">
    <property type="entry name" value="PHY"/>
    <property type="match status" value="1"/>
</dbReference>
<evidence type="ECO:0000259" key="7">
    <source>
        <dbReference type="PROSITE" id="PS50112"/>
    </source>
</evidence>
<dbReference type="CDD" id="cd00130">
    <property type="entry name" value="PAS"/>
    <property type="match status" value="1"/>
</dbReference>
<dbReference type="PRINTS" id="PR01033">
    <property type="entry name" value="PHYTOCHROME"/>
</dbReference>
<evidence type="ECO:0000256" key="4">
    <source>
        <dbReference type="ARBA" id="ARBA00022991"/>
    </source>
</evidence>
<evidence type="ECO:0000313" key="9">
    <source>
        <dbReference type="Proteomes" id="UP000581206"/>
    </source>
</evidence>
<dbReference type="AlphaFoldDB" id="A0A7X6QZB1"/>
<organism evidence="8 9">
    <name type="scientific">Cellulomonas denverensis</name>
    <dbReference type="NCBI Taxonomy" id="264297"/>
    <lineage>
        <taxon>Bacteria</taxon>
        <taxon>Bacillati</taxon>
        <taxon>Actinomycetota</taxon>
        <taxon>Actinomycetes</taxon>
        <taxon>Micrococcales</taxon>
        <taxon>Cellulomonadaceae</taxon>
        <taxon>Cellulomonas</taxon>
    </lineage>
</organism>
<dbReference type="Gene3D" id="3.60.40.10">
    <property type="entry name" value="PPM-type phosphatase domain"/>
    <property type="match status" value="1"/>
</dbReference>
<dbReference type="InterPro" id="IPR001932">
    <property type="entry name" value="PPM-type_phosphatase-like_dom"/>
</dbReference>
<dbReference type="InterPro" id="IPR013654">
    <property type="entry name" value="PAS_2"/>
</dbReference>
<comment type="caution">
    <text evidence="8">The sequence shown here is derived from an EMBL/GenBank/DDBJ whole genome shotgun (WGS) entry which is preliminary data.</text>
</comment>
<dbReference type="InterPro" id="IPR001294">
    <property type="entry name" value="Phytochrome"/>
</dbReference>
<dbReference type="Proteomes" id="UP000581206">
    <property type="component" value="Unassembled WGS sequence"/>
</dbReference>
<dbReference type="Pfam" id="PF07228">
    <property type="entry name" value="SpoIIE"/>
    <property type="match status" value="1"/>
</dbReference>
<dbReference type="Pfam" id="PF08446">
    <property type="entry name" value="PAS_2"/>
    <property type="match status" value="1"/>
</dbReference>